<dbReference type="NCBIfam" id="TIGR02985">
    <property type="entry name" value="Sig70_bacteroi1"/>
    <property type="match status" value="1"/>
</dbReference>
<keyword evidence="3" id="KW-0731">Sigma factor</keyword>
<dbReference type="InterPro" id="IPR014327">
    <property type="entry name" value="RNA_pol_sigma70_bacteroid"/>
</dbReference>
<dbReference type="EMBL" id="JAKLWS010000002">
    <property type="protein sequence ID" value="MCG2587595.1"/>
    <property type="molecule type" value="Genomic_DNA"/>
</dbReference>
<keyword evidence="4" id="KW-0804">Transcription</keyword>
<dbReference type="InterPro" id="IPR013325">
    <property type="entry name" value="RNA_pol_sigma_r2"/>
</dbReference>
<dbReference type="NCBIfam" id="TIGR02937">
    <property type="entry name" value="sigma70-ECF"/>
    <property type="match status" value="1"/>
</dbReference>
<dbReference type="Pfam" id="PF08281">
    <property type="entry name" value="Sigma70_r4_2"/>
    <property type="match status" value="1"/>
</dbReference>
<keyword evidence="2" id="KW-0805">Transcription regulation</keyword>
<comment type="caution">
    <text evidence="7">The sequence shown here is derived from an EMBL/GenBank/DDBJ whole genome shotgun (WGS) entry which is preliminary data.</text>
</comment>
<dbReference type="InterPro" id="IPR036388">
    <property type="entry name" value="WH-like_DNA-bd_sf"/>
</dbReference>
<proteinExistence type="inferred from homology"/>
<dbReference type="InterPro" id="IPR013249">
    <property type="entry name" value="RNA_pol_sigma70_r4_t2"/>
</dbReference>
<evidence type="ECO:0000313" key="7">
    <source>
        <dbReference type="EMBL" id="MCG2587595.1"/>
    </source>
</evidence>
<comment type="similarity">
    <text evidence="1">Belongs to the sigma-70 factor family. ECF subfamily.</text>
</comment>
<evidence type="ECO:0000256" key="4">
    <source>
        <dbReference type="ARBA" id="ARBA00023163"/>
    </source>
</evidence>
<organism evidence="7 8">
    <name type="scientific">Rhodohalobacter sulfatireducens</name>
    <dbReference type="NCBI Taxonomy" id="2911366"/>
    <lineage>
        <taxon>Bacteria</taxon>
        <taxon>Pseudomonadati</taxon>
        <taxon>Balneolota</taxon>
        <taxon>Balneolia</taxon>
        <taxon>Balneolales</taxon>
        <taxon>Balneolaceae</taxon>
        <taxon>Rhodohalobacter</taxon>
    </lineage>
</organism>
<reference evidence="7" key="1">
    <citation type="submission" date="2022-01" db="EMBL/GenBank/DDBJ databases">
        <authorList>
            <person name="Wang Y."/>
        </authorList>
    </citation>
    <scope>NUCLEOTIDE SEQUENCE</scope>
    <source>
        <strain evidence="7">WB101</strain>
    </source>
</reference>
<evidence type="ECO:0000256" key="1">
    <source>
        <dbReference type="ARBA" id="ARBA00010641"/>
    </source>
</evidence>
<dbReference type="RefSeq" id="WP_237852439.1">
    <property type="nucleotide sequence ID" value="NZ_JAKLWS010000002.1"/>
</dbReference>
<dbReference type="InterPro" id="IPR013324">
    <property type="entry name" value="RNA_pol_sigma_r3/r4-like"/>
</dbReference>
<keyword evidence="8" id="KW-1185">Reference proteome</keyword>
<sequence length="195" mass="23402">MSKSYTNVDDEKLWETFVRESDEVAFEILYKRYYVQLVRFSWRYSKSKAVSEELVQDFFAEIWENADLLNLTNSIRAYFYKAIRNSSLNYLKHKKVREKYDPEWMSMKKETVMPEIEDKFREEKIREAIKEAVESLPERSRMTYKLHRYDGLTYEEIAEVMGVSVKTVESQMTRSLKILRSQLSYLLPLLLIIVA</sequence>
<feature type="domain" description="RNA polymerase sigma-70 region 2" evidence="5">
    <location>
        <begin position="29"/>
        <end position="95"/>
    </location>
</feature>
<name>A0ABS9K9R8_9BACT</name>
<evidence type="ECO:0000256" key="2">
    <source>
        <dbReference type="ARBA" id="ARBA00023015"/>
    </source>
</evidence>
<evidence type="ECO:0000256" key="3">
    <source>
        <dbReference type="ARBA" id="ARBA00023082"/>
    </source>
</evidence>
<feature type="domain" description="RNA polymerase sigma factor 70 region 4 type 2" evidence="6">
    <location>
        <begin position="126"/>
        <end position="178"/>
    </location>
</feature>
<dbReference type="CDD" id="cd06171">
    <property type="entry name" value="Sigma70_r4"/>
    <property type="match status" value="1"/>
</dbReference>
<dbReference type="Pfam" id="PF04542">
    <property type="entry name" value="Sigma70_r2"/>
    <property type="match status" value="1"/>
</dbReference>
<protein>
    <submittedName>
        <fullName evidence="7">RNA polymerase sigma-70 factor</fullName>
    </submittedName>
</protein>
<evidence type="ECO:0000259" key="6">
    <source>
        <dbReference type="Pfam" id="PF08281"/>
    </source>
</evidence>
<evidence type="ECO:0000259" key="5">
    <source>
        <dbReference type="Pfam" id="PF04542"/>
    </source>
</evidence>
<dbReference type="SUPFAM" id="SSF88659">
    <property type="entry name" value="Sigma3 and sigma4 domains of RNA polymerase sigma factors"/>
    <property type="match status" value="1"/>
</dbReference>
<dbReference type="Gene3D" id="1.10.1740.10">
    <property type="match status" value="1"/>
</dbReference>
<dbReference type="InterPro" id="IPR007627">
    <property type="entry name" value="RNA_pol_sigma70_r2"/>
</dbReference>
<accession>A0ABS9K9R8</accession>
<reference evidence="7" key="2">
    <citation type="submission" date="2024-05" db="EMBL/GenBank/DDBJ databases">
        <title>Rhodohalobacter halophilus gen. nov., sp. nov., a moderately halophilic member of the family Balneolaceae.</title>
        <authorList>
            <person name="Xia J."/>
        </authorList>
    </citation>
    <scope>NUCLEOTIDE SEQUENCE</scope>
    <source>
        <strain evidence="7">WB101</strain>
    </source>
</reference>
<dbReference type="SUPFAM" id="SSF88946">
    <property type="entry name" value="Sigma2 domain of RNA polymerase sigma factors"/>
    <property type="match status" value="1"/>
</dbReference>
<dbReference type="Gene3D" id="1.10.10.10">
    <property type="entry name" value="Winged helix-like DNA-binding domain superfamily/Winged helix DNA-binding domain"/>
    <property type="match status" value="1"/>
</dbReference>
<dbReference type="PANTHER" id="PTHR43133">
    <property type="entry name" value="RNA POLYMERASE ECF-TYPE SIGMA FACTO"/>
    <property type="match status" value="1"/>
</dbReference>
<gene>
    <name evidence="7" type="ORF">L6773_03380</name>
</gene>
<dbReference type="Proteomes" id="UP001165366">
    <property type="component" value="Unassembled WGS sequence"/>
</dbReference>
<dbReference type="PANTHER" id="PTHR43133:SF46">
    <property type="entry name" value="RNA POLYMERASE SIGMA-70 FACTOR ECF SUBFAMILY"/>
    <property type="match status" value="1"/>
</dbReference>
<dbReference type="InterPro" id="IPR039425">
    <property type="entry name" value="RNA_pol_sigma-70-like"/>
</dbReference>
<dbReference type="InterPro" id="IPR014284">
    <property type="entry name" value="RNA_pol_sigma-70_dom"/>
</dbReference>
<evidence type="ECO:0000313" key="8">
    <source>
        <dbReference type="Proteomes" id="UP001165366"/>
    </source>
</evidence>